<keyword evidence="3" id="KW-0997">Cell inner membrane</keyword>
<evidence type="ECO:0000313" key="7">
    <source>
        <dbReference type="EMBL" id="SPS04541.1"/>
    </source>
</evidence>
<dbReference type="CDD" id="cd07984">
    <property type="entry name" value="LPLAT_LABLAT-like"/>
    <property type="match status" value="1"/>
</dbReference>
<dbReference type="GO" id="GO:0009247">
    <property type="term" value="P:glycolipid biosynthetic process"/>
    <property type="evidence" value="ECO:0007669"/>
    <property type="project" value="UniProtKB-ARBA"/>
</dbReference>
<dbReference type="EMBL" id="LS423452">
    <property type="protein sequence ID" value="SPS04541.1"/>
    <property type="molecule type" value="Genomic_DNA"/>
</dbReference>
<dbReference type="InterPro" id="IPR004960">
    <property type="entry name" value="LipA_acyltrans"/>
</dbReference>
<organism evidence="7">
    <name type="scientific">Candidatus Nitrotoga fabula</name>
    <dbReference type="NCBI Taxonomy" id="2182327"/>
    <lineage>
        <taxon>Bacteria</taxon>
        <taxon>Pseudomonadati</taxon>
        <taxon>Pseudomonadota</taxon>
        <taxon>Betaproteobacteria</taxon>
        <taxon>Nitrosomonadales</taxon>
        <taxon>Gallionellaceae</taxon>
        <taxon>Candidatus Nitrotoga</taxon>
    </lineage>
</organism>
<sequence length="294" mass="32864">MKSTLVIWLCYLVAKLPLRVLHCLGAVLGKLTYKFSRAYAKRMRENLGNALKGYSDAEFRKVLHAGIAEAGRGAIELIWIWCRPLGEVKASVRECHGWEHVENARLNGKGIVFLTPHLGCFDVSAIYAATFMPMIVLYRPPRLAWLDPLMRRGRERGQLRLARTDVSGVRLLYKALKRGEAIGLLPDQVPGNGEGEWVDFFGRPAYTMTLIGRLVQSSGAAVLLASVERLEKGAGYILRIIPLRLVDGAPISRQVNAALEELVLSNPAQYLWSYNRYKTPPGVRPAINQEKKSQ</sequence>
<dbReference type="GO" id="GO:0005886">
    <property type="term" value="C:plasma membrane"/>
    <property type="evidence" value="ECO:0007669"/>
    <property type="project" value="UniProtKB-SubCell"/>
</dbReference>
<dbReference type="PIRSF" id="PIRSF026649">
    <property type="entry name" value="MsbB"/>
    <property type="match status" value="1"/>
</dbReference>
<keyword evidence="6 7" id="KW-0012">Acyltransferase</keyword>
<reference evidence="7" key="1">
    <citation type="submission" date="2018-05" db="EMBL/GenBank/DDBJ databases">
        <authorList>
            <person name="Lanie J.A."/>
            <person name="Ng W.-L."/>
            <person name="Kazmierczak K.M."/>
            <person name="Andrzejewski T.M."/>
            <person name="Davidsen T.M."/>
            <person name="Wayne K.J."/>
            <person name="Tettelin H."/>
            <person name="Glass J.I."/>
            <person name="Rusch D."/>
            <person name="Podicherti R."/>
            <person name="Tsui H.-C.T."/>
            <person name="Winkler M.E."/>
        </authorList>
    </citation>
    <scope>NUCLEOTIDE SEQUENCE</scope>
    <source>
        <strain evidence="7">KNB</strain>
    </source>
</reference>
<dbReference type="PANTHER" id="PTHR30606">
    <property type="entry name" value="LIPID A BIOSYNTHESIS LAUROYL ACYLTRANSFERASE"/>
    <property type="match status" value="1"/>
</dbReference>
<evidence type="ECO:0000256" key="6">
    <source>
        <dbReference type="ARBA" id="ARBA00023315"/>
    </source>
</evidence>
<dbReference type="NCBIfam" id="NF006487">
    <property type="entry name" value="PRK08905.1"/>
    <property type="match status" value="1"/>
</dbReference>
<protein>
    <submittedName>
        <fullName evidence="7">Lipid A biosynthesis acyltransferase</fullName>
    </submittedName>
</protein>
<keyword evidence="5" id="KW-0472">Membrane</keyword>
<name>A0A2X0SAR9_9PROT</name>
<evidence type="ECO:0000256" key="1">
    <source>
        <dbReference type="ARBA" id="ARBA00004533"/>
    </source>
</evidence>
<dbReference type="AlphaFoldDB" id="A0A2X0SAR9"/>
<evidence type="ECO:0000256" key="2">
    <source>
        <dbReference type="ARBA" id="ARBA00022475"/>
    </source>
</evidence>
<accession>A0A2X0SAR9</accession>
<keyword evidence="2" id="KW-1003">Cell membrane</keyword>
<dbReference type="Pfam" id="PF03279">
    <property type="entry name" value="Lip_A_acyltrans"/>
    <property type="match status" value="1"/>
</dbReference>
<evidence type="ECO:0000256" key="5">
    <source>
        <dbReference type="ARBA" id="ARBA00023136"/>
    </source>
</evidence>
<dbReference type="PANTHER" id="PTHR30606:SF10">
    <property type="entry name" value="PHOSPHATIDYLINOSITOL MANNOSIDE ACYLTRANSFERASE"/>
    <property type="match status" value="1"/>
</dbReference>
<evidence type="ECO:0000256" key="4">
    <source>
        <dbReference type="ARBA" id="ARBA00022679"/>
    </source>
</evidence>
<proteinExistence type="predicted"/>
<comment type="subcellular location">
    <subcellularLocation>
        <location evidence="1">Cell inner membrane</location>
    </subcellularLocation>
</comment>
<evidence type="ECO:0000256" key="3">
    <source>
        <dbReference type="ARBA" id="ARBA00022519"/>
    </source>
</evidence>
<gene>
    <name evidence="7" type="ORF">NITFAB_0130</name>
</gene>
<dbReference type="GO" id="GO:0016746">
    <property type="term" value="F:acyltransferase activity"/>
    <property type="evidence" value="ECO:0007669"/>
    <property type="project" value="UniProtKB-KW"/>
</dbReference>
<keyword evidence="4 7" id="KW-0808">Transferase</keyword>